<reference evidence="10" key="1">
    <citation type="submission" date="2021-01" db="UniProtKB">
        <authorList>
            <consortium name="EnsemblPlants"/>
        </authorList>
    </citation>
    <scope>IDENTIFICATION</scope>
</reference>
<dbReference type="PROSITE" id="PS51767">
    <property type="entry name" value="PEPTIDASE_A1"/>
    <property type="match status" value="1"/>
</dbReference>
<evidence type="ECO:0000256" key="4">
    <source>
        <dbReference type="ARBA" id="ARBA00022670"/>
    </source>
</evidence>
<keyword evidence="7" id="KW-0378">Hydrolase</keyword>
<proteinExistence type="inferred from homology"/>
<dbReference type="FunFam" id="2.40.70.10:FF:000016">
    <property type="entry name" value="Probable aspartic protease At2g35615"/>
    <property type="match status" value="1"/>
</dbReference>
<keyword evidence="6" id="KW-0064">Aspartyl protease</keyword>
<dbReference type="InterPro" id="IPR032861">
    <property type="entry name" value="TAXi_N"/>
</dbReference>
<accession>A0A7N0UJK8</accession>
<dbReference type="EnsemblPlants" id="Kaladp0068s0140.1.v1.1">
    <property type="protein sequence ID" value="Kaladp0068s0140.1.v1.1.CDS.1"/>
    <property type="gene ID" value="Kaladp0068s0140.v1.1"/>
</dbReference>
<evidence type="ECO:0000313" key="10">
    <source>
        <dbReference type="EnsemblPlants" id="Kaladp0068s0140.1.v1.1.CDS.1"/>
    </source>
</evidence>
<dbReference type="Gene3D" id="2.40.70.10">
    <property type="entry name" value="Acid Proteases"/>
    <property type="match status" value="2"/>
</dbReference>
<dbReference type="GO" id="GO:0004190">
    <property type="term" value="F:aspartic-type endopeptidase activity"/>
    <property type="evidence" value="ECO:0007669"/>
    <property type="project" value="UniProtKB-KW"/>
</dbReference>
<keyword evidence="11" id="KW-1185">Reference proteome</keyword>
<keyword evidence="3" id="KW-0964">Secreted</keyword>
<dbReference type="CDD" id="cd05476">
    <property type="entry name" value="pepsin_A_like_plant"/>
    <property type="match status" value="1"/>
</dbReference>
<sequence length="433" mass="46409">MKKKLAVLSAKPAHYGFTLNFIHRDSLKSPFNNSNHSPYARIHTSIARSIARANRLATHSQRFGLESNSDGLKSQILSNDGEYLMNVSIGSPPFPLLAIADTGSDLIWTQCKPCSDCYEQRAPIFDPGQSSTYRPVSCSAPECTTDASGFQPSCDEVDRCQYSVQYGDRSSSEGTVATETFTIGSSSGGESVNFPDVAFGCGFENQGTFSSAGSGIVGLGGGSSSLIGQLDKSIGGKFSYCLVTLSSKGTKSSEISFGKNAVVNGDDVVSTPLVTKDPPTFYYLTLEAITVGEESIPFTDGSEFGETKEKGNIIIDYGTTLTVLPADFYSSVVAEVEKQVDGSRADDPSGQLSFCYDAEGFKAPEMVMNFEGADVKLRDYNAWVMVADDVVCFAFRAANLGIYGNLAQMNFLVGYDKEARSVSFKPADCANHD</sequence>
<comment type="subcellular location">
    <subcellularLocation>
        <location evidence="1">Secreted</location>
    </subcellularLocation>
</comment>
<dbReference type="InterPro" id="IPR032799">
    <property type="entry name" value="TAXi_C"/>
</dbReference>
<dbReference type="PANTHER" id="PTHR47967:SF66">
    <property type="entry name" value="ASPARTIC PROTEINASE CDR1-RELATED"/>
    <property type="match status" value="1"/>
</dbReference>
<name>A0A7N0UJK8_KALFE</name>
<dbReference type="Gramene" id="Kaladp0068s0140.1.v1.1">
    <property type="protein sequence ID" value="Kaladp0068s0140.1.v1.1.CDS.1"/>
    <property type="gene ID" value="Kaladp0068s0140.v1.1"/>
</dbReference>
<evidence type="ECO:0000256" key="1">
    <source>
        <dbReference type="ARBA" id="ARBA00004613"/>
    </source>
</evidence>
<protein>
    <recommendedName>
        <fullName evidence="9">Peptidase A1 domain-containing protein</fullName>
    </recommendedName>
</protein>
<evidence type="ECO:0000256" key="5">
    <source>
        <dbReference type="ARBA" id="ARBA00022729"/>
    </source>
</evidence>
<dbReference type="PANTHER" id="PTHR47967">
    <property type="entry name" value="OS07G0603500 PROTEIN-RELATED"/>
    <property type="match status" value="1"/>
</dbReference>
<dbReference type="GO" id="GO:0005576">
    <property type="term" value="C:extracellular region"/>
    <property type="evidence" value="ECO:0007669"/>
    <property type="project" value="UniProtKB-SubCell"/>
</dbReference>
<evidence type="ECO:0000256" key="6">
    <source>
        <dbReference type="ARBA" id="ARBA00022750"/>
    </source>
</evidence>
<dbReference type="Proteomes" id="UP000594263">
    <property type="component" value="Unplaced"/>
</dbReference>
<dbReference type="GO" id="GO:0006508">
    <property type="term" value="P:proteolysis"/>
    <property type="evidence" value="ECO:0007669"/>
    <property type="project" value="UniProtKB-KW"/>
</dbReference>
<dbReference type="OMA" id="IKQTVWF"/>
<dbReference type="InterPro" id="IPR051708">
    <property type="entry name" value="Plant_Aspart_Prot_A1"/>
</dbReference>
<dbReference type="Pfam" id="PF14541">
    <property type="entry name" value="TAXi_C"/>
    <property type="match status" value="1"/>
</dbReference>
<evidence type="ECO:0000256" key="3">
    <source>
        <dbReference type="ARBA" id="ARBA00022525"/>
    </source>
</evidence>
<keyword evidence="8" id="KW-0325">Glycoprotein</keyword>
<evidence type="ECO:0000313" key="11">
    <source>
        <dbReference type="Proteomes" id="UP000594263"/>
    </source>
</evidence>
<keyword evidence="4" id="KW-0645">Protease</keyword>
<keyword evidence="5" id="KW-0732">Signal</keyword>
<dbReference type="InterPro" id="IPR033121">
    <property type="entry name" value="PEPTIDASE_A1"/>
</dbReference>
<evidence type="ECO:0000259" key="9">
    <source>
        <dbReference type="PROSITE" id="PS51767"/>
    </source>
</evidence>
<comment type="similarity">
    <text evidence="2">Belongs to the peptidase A1 family.</text>
</comment>
<dbReference type="AlphaFoldDB" id="A0A7N0UJK8"/>
<dbReference type="FunFam" id="2.40.70.10:FF:000050">
    <property type="entry name" value="Aspartic proteinase CDR1"/>
    <property type="match status" value="1"/>
</dbReference>
<evidence type="ECO:0000256" key="8">
    <source>
        <dbReference type="ARBA" id="ARBA00023180"/>
    </source>
</evidence>
<dbReference type="SUPFAM" id="SSF50630">
    <property type="entry name" value="Acid proteases"/>
    <property type="match status" value="1"/>
</dbReference>
<dbReference type="InterPro" id="IPR034161">
    <property type="entry name" value="Pepsin-like_plant"/>
</dbReference>
<evidence type="ECO:0000256" key="7">
    <source>
        <dbReference type="ARBA" id="ARBA00022801"/>
    </source>
</evidence>
<feature type="domain" description="Peptidase A1" evidence="9">
    <location>
        <begin position="83"/>
        <end position="425"/>
    </location>
</feature>
<dbReference type="Pfam" id="PF14543">
    <property type="entry name" value="TAXi_N"/>
    <property type="match status" value="1"/>
</dbReference>
<evidence type="ECO:0000256" key="2">
    <source>
        <dbReference type="ARBA" id="ARBA00007447"/>
    </source>
</evidence>
<dbReference type="InterPro" id="IPR021109">
    <property type="entry name" value="Peptidase_aspartic_dom_sf"/>
</dbReference>
<organism evidence="10 11">
    <name type="scientific">Kalanchoe fedtschenkoi</name>
    <name type="common">Lavender scallops</name>
    <name type="synonym">South American air plant</name>
    <dbReference type="NCBI Taxonomy" id="63787"/>
    <lineage>
        <taxon>Eukaryota</taxon>
        <taxon>Viridiplantae</taxon>
        <taxon>Streptophyta</taxon>
        <taxon>Embryophyta</taxon>
        <taxon>Tracheophyta</taxon>
        <taxon>Spermatophyta</taxon>
        <taxon>Magnoliopsida</taxon>
        <taxon>eudicotyledons</taxon>
        <taxon>Gunneridae</taxon>
        <taxon>Pentapetalae</taxon>
        <taxon>Saxifragales</taxon>
        <taxon>Crassulaceae</taxon>
        <taxon>Kalanchoe</taxon>
    </lineage>
</organism>